<protein>
    <submittedName>
        <fullName evidence="1">Uncharacterized protein</fullName>
    </submittedName>
</protein>
<sequence>MSALISLAAFFLVAVIVRVLAGGWWPDRRSDLDNIRRFSQVGDRR</sequence>
<dbReference type="Proteomes" id="UP001595847">
    <property type="component" value="Unassembled WGS sequence"/>
</dbReference>
<organism evidence="1 2">
    <name type="scientific">Nocardiopsis sediminis</name>
    <dbReference type="NCBI Taxonomy" id="1778267"/>
    <lineage>
        <taxon>Bacteria</taxon>
        <taxon>Bacillati</taxon>
        <taxon>Actinomycetota</taxon>
        <taxon>Actinomycetes</taxon>
        <taxon>Streptosporangiales</taxon>
        <taxon>Nocardiopsidaceae</taxon>
        <taxon>Nocardiopsis</taxon>
    </lineage>
</organism>
<evidence type="ECO:0000313" key="2">
    <source>
        <dbReference type="Proteomes" id="UP001595847"/>
    </source>
</evidence>
<accession>A0ABV8FP66</accession>
<name>A0ABV8FP66_9ACTN</name>
<reference evidence="2" key="1">
    <citation type="journal article" date="2019" name="Int. J. Syst. Evol. Microbiol.">
        <title>The Global Catalogue of Microorganisms (GCM) 10K type strain sequencing project: providing services to taxonomists for standard genome sequencing and annotation.</title>
        <authorList>
            <consortium name="The Broad Institute Genomics Platform"/>
            <consortium name="The Broad Institute Genome Sequencing Center for Infectious Disease"/>
            <person name="Wu L."/>
            <person name="Ma J."/>
        </authorList>
    </citation>
    <scope>NUCLEOTIDE SEQUENCE [LARGE SCALE GENOMIC DNA]</scope>
    <source>
        <strain evidence="2">TBRC 1826</strain>
    </source>
</reference>
<comment type="caution">
    <text evidence="1">The sequence shown here is derived from an EMBL/GenBank/DDBJ whole genome shotgun (WGS) entry which is preliminary data.</text>
</comment>
<dbReference type="RefSeq" id="WP_378535384.1">
    <property type="nucleotide sequence ID" value="NZ_JBHSBH010000012.1"/>
</dbReference>
<proteinExistence type="predicted"/>
<evidence type="ECO:0000313" key="1">
    <source>
        <dbReference type="EMBL" id="MFC3997960.1"/>
    </source>
</evidence>
<keyword evidence="2" id="KW-1185">Reference proteome</keyword>
<gene>
    <name evidence="1" type="ORF">ACFOVU_18645</name>
</gene>
<dbReference type="EMBL" id="JBHSBH010000012">
    <property type="protein sequence ID" value="MFC3997960.1"/>
    <property type="molecule type" value="Genomic_DNA"/>
</dbReference>